<accession>A0A8H8DL80</accession>
<keyword evidence="3" id="KW-1185">Reference proteome</keyword>
<dbReference type="Proteomes" id="UP000673691">
    <property type="component" value="Unassembled WGS sequence"/>
</dbReference>
<gene>
    <name evidence="2" type="ORF">BJ554DRAFT_4213</name>
</gene>
<feature type="region of interest" description="Disordered" evidence="1">
    <location>
        <begin position="1"/>
        <end position="43"/>
    </location>
</feature>
<proteinExistence type="predicted"/>
<name>A0A8H8DL80_9FUNG</name>
<sequence length="77" mass="9010">MEGRELAGESMTPPYTPPGVRHMRSTTASTTSRRSRTVKDSVKALRERYRREETEQRHQEELKDLCQRLAREKAHQA</sequence>
<organism evidence="2 3">
    <name type="scientific">Olpidium bornovanus</name>
    <dbReference type="NCBI Taxonomy" id="278681"/>
    <lineage>
        <taxon>Eukaryota</taxon>
        <taxon>Fungi</taxon>
        <taxon>Fungi incertae sedis</taxon>
        <taxon>Olpidiomycota</taxon>
        <taxon>Olpidiomycotina</taxon>
        <taxon>Olpidiomycetes</taxon>
        <taxon>Olpidiales</taxon>
        <taxon>Olpidiaceae</taxon>
        <taxon>Olpidium</taxon>
    </lineage>
</organism>
<evidence type="ECO:0000313" key="3">
    <source>
        <dbReference type="Proteomes" id="UP000673691"/>
    </source>
</evidence>
<protein>
    <submittedName>
        <fullName evidence="2">Uncharacterized protein</fullName>
    </submittedName>
</protein>
<dbReference type="AlphaFoldDB" id="A0A8H8DL80"/>
<comment type="caution">
    <text evidence="2">The sequence shown here is derived from an EMBL/GenBank/DDBJ whole genome shotgun (WGS) entry which is preliminary data.</text>
</comment>
<reference evidence="2 3" key="1">
    <citation type="journal article" name="Sci. Rep.">
        <title>Genome-scale phylogenetic analyses confirm Olpidium as the closest living zoosporic fungus to the non-flagellated, terrestrial fungi.</title>
        <authorList>
            <person name="Chang Y."/>
            <person name="Rochon D."/>
            <person name="Sekimoto S."/>
            <person name="Wang Y."/>
            <person name="Chovatia M."/>
            <person name="Sandor L."/>
            <person name="Salamov A."/>
            <person name="Grigoriev I.V."/>
            <person name="Stajich J.E."/>
            <person name="Spatafora J.W."/>
        </authorList>
    </citation>
    <scope>NUCLEOTIDE SEQUENCE [LARGE SCALE GENOMIC DNA]</scope>
    <source>
        <strain evidence="2">S191</strain>
    </source>
</reference>
<evidence type="ECO:0000256" key="1">
    <source>
        <dbReference type="SAM" id="MobiDB-lite"/>
    </source>
</evidence>
<dbReference type="EMBL" id="JAEFCI010001826">
    <property type="protein sequence ID" value="KAG5462654.1"/>
    <property type="molecule type" value="Genomic_DNA"/>
</dbReference>
<evidence type="ECO:0000313" key="2">
    <source>
        <dbReference type="EMBL" id="KAG5462654.1"/>
    </source>
</evidence>